<dbReference type="Pfam" id="PF10407">
    <property type="entry name" value="Cytokin_check_N"/>
    <property type="match status" value="1"/>
</dbReference>
<dbReference type="InterPro" id="IPR018844">
    <property type="entry name" value="Dnt1-like_N"/>
</dbReference>
<reference evidence="4" key="1">
    <citation type="submission" date="2017-02" db="EMBL/GenBank/DDBJ databases">
        <authorList>
            <person name="Tafer H."/>
            <person name="Lopandic K."/>
        </authorList>
    </citation>
    <scope>NUCLEOTIDE SEQUENCE [LARGE SCALE GENOMIC DNA]</scope>
    <source>
        <strain evidence="4">CBS 366.77</strain>
    </source>
</reference>
<feature type="compositionally biased region" description="Low complexity" evidence="1">
    <location>
        <begin position="21"/>
        <end position="30"/>
    </location>
</feature>
<feature type="region of interest" description="Disordered" evidence="1">
    <location>
        <begin position="15"/>
        <end position="40"/>
    </location>
</feature>
<comment type="caution">
    <text evidence="3">The sequence shown here is derived from an EMBL/GenBank/DDBJ whole genome shotgun (WGS) entry which is preliminary data.</text>
</comment>
<protein>
    <submittedName>
        <fullName evidence="3">Conserved serine-rich protein</fullName>
    </submittedName>
</protein>
<dbReference type="EMBL" id="MVGC01000139">
    <property type="protein sequence ID" value="RJE23029.1"/>
    <property type="molecule type" value="Genomic_DNA"/>
</dbReference>
<sequence length="148" mass="16187">MVTLRLFIHVYPPEQLPSPSPRTRSPGSRTCKGNKKSTPHLSAVGPAAMLLIVEGPEKVKLSGLAVMIKEKWAKLRPNESPLQIKKLVDDNCLSVDLDPDLTVADVWFDKGKARADGHDQRGAVRVTQQPAAHASFCWARLGGSFSYS</sequence>
<name>A0A3A2ZIE7_9EURO</name>
<dbReference type="Proteomes" id="UP000266188">
    <property type="component" value="Unassembled WGS sequence"/>
</dbReference>
<dbReference type="STRING" id="2070753.A0A3A2ZIE7"/>
<evidence type="ECO:0000259" key="2">
    <source>
        <dbReference type="Pfam" id="PF10407"/>
    </source>
</evidence>
<dbReference type="AlphaFoldDB" id="A0A3A2ZIE7"/>
<keyword evidence="4" id="KW-1185">Reference proteome</keyword>
<feature type="domain" description="Nucleolar protein Dnt1-like N-terminal" evidence="2">
    <location>
        <begin position="59"/>
        <end position="107"/>
    </location>
</feature>
<gene>
    <name evidence="3" type="ORF">PHISCL_04634</name>
</gene>
<evidence type="ECO:0000313" key="3">
    <source>
        <dbReference type="EMBL" id="RJE23029.1"/>
    </source>
</evidence>
<evidence type="ECO:0000313" key="4">
    <source>
        <dbReference type="Proteomes" id="UP000266188"/>
    </source>
</evidence>
<accession>A0A3A2ZIE7</accession>
<evidence type="ECO:0000256" key="1">
    <source>
        <dbReference type="SAM" id="MobiDB-lite"/>
    </source>
</evidence>
<proteinExistence type="predicted"/>
<dbReference type="OrthoDB" id="4227586at2759"/>
<organism evidence="3 4">
    <name type="scientific">Aspergillus sclerotialis</name>
    <dbReference type="NCBI Taxonomy" id="2070753"/>
    <lineage>
        <taxon>Eukaryota</taxon>
        <taxon>Fungi</taxon>
        <taxon>Dikarya</taxon>
        <taxon>Ascomycota</taxon>
        <taxon>Pezizomycotina</taxon>
        <taxon>Eurotiomycetes</taxon>
        <taxon>Eurotiomycetidae</taxon>
        <taxon>Eurotiales</taxon>
        <taxon>Aspergillaceae</taxon>
        <taxon>Aspergillus</taxon>
        <taxon>Aspergillus subgen. Polypaecilum</taxon>
    </lineage>
</organism>